<evidence type="ECO:0000313" key="2">
    <source>
        <dbReference type="Proteomes" id="UP000030748"/>
    </source>
</evidence>
<dbReference type="EMBL" id="KI630592">
    <property type="protein sequence ID" value="EYU35934.1"/>
    <property type="molecule type" value="Genomic_DNA"/>
</dbReference>
<name>A0A022R7J6_ERYGU</name>
<dbReference type="Proteomes" id="UP000030748">
    <property type="component" value="Unassembled WGS sequence"/>
</dbReference>
<sequence>MTKLPLHYKIPNLFNPSVSTLVESIQSDSPIRRFRYPQPALNPGGNITFSNLGPKFLFEACRTVSFLKHKPFPAAAGFSVVAHSQSSGVSGVKTPPHPIYENTLDRIA</sequence>
<accession>A0A022R7J6</accession>
<evidence type="ECO:0000313" key="1">
    <source>
        <dbReference type="EMBL" id="EYU35934.1"/>
    </source>
</evidence>
<dbReference type="AlphaFoldDB" id="A0A022R7J6"/>
<organism evidence="1 2">
    <name type="scientific">Erythranthe guttata</name>
    <name type="common">Yellow monkey flower</name>
    <name type="synonym">Mimulus guttatus</name>
    <dbReference type="NCBI Taxonomy" id="4155"/>
    <lineage>
        <taxon>Eukaryota</taxon>
        <taxon>Viridiplantae</taxon>
        <taxon>Streptophyta</taxon>
        <taxon>Embryophyta</taxon>
        <taxon>Tracheophyta</taxon>
        <taxon>Spermatophyta</taxon>
        <taxon>Magnoliopsida</taxon>
        <taxon>eudicotyledons</taxon>
        <taxon>Gunneridae</taxon>
        <taxon>Pentapetalae</taxon>
        <taxon>asterids</taxon>
        <taxon>lamiids</taxon>
        <taxon>Lamiales</taxon>
        <taxon>Phrymaceae</taxon>
        <taxon>Erythranthe</taxon>
    </lineage>
</organism>
<gene>
    <name evidence="1" type="ORF">MIMGU_mgv1a016763mg</name>
</gene>
<proteinExistence type="predicted"/>
<reference evidence="1 2" key="1">
    <citation type="journal article" date="2013" name="Proc. Natl. Acad. Sci. U.S.A.">
        <title>Fine-scale variation in meiotic recombination in Mimulus inferred from population shotgun sequencing.</title>
        <authorList>
            <person name="Hellsten U."/>
            <person name="Wright K.M."/>
            <person name="Jenkins J."/>
            <person name="Shu S."/>
            <person name="Yuan Y."/>
            <person name="Wessler S.R."/>
            <person name="Schmutz J."/>
            <person name="Willis J.H."/>
            <person name="Rokhsar D.S."/>
        </authorList>
    </citation>
    <scope>NUCLEOTIDE SEQUENCE [LARGE SCALE GENOMIC DNA]</scope>
    <source>
        <strain evidence="2">cv. DUN x IM62</strain>
    </source>
</reference>
<keyword evidence="2" id="KW-1185">Reference proteome</keyword>
<protein>
    <submittedName>
        <fullName evidence="1">Uncharacterized protein</fullName>
    </submittedName>
</protein>